<evidence type="ECO:0000256" key="1">
    <source>
        <dbReference type="ARBA" id="ARBA00010555"/>
    </source>
</evidence>
<keyword evidence="7" id="KW-0233">DNA recombination</keyword>
<dbReference type="InterPro" id="IPR004843">
    <property type="entry name" value="Calcineurin-like_PHP"/>
</dbReference>
<dbReference type="NCBIfam" id="TIGR00619">
    <property type="entry name" value="sbcd"/>
    <property type="match status" value="1"/>
</dbReference>
<comment type="function">
    <text evidence="7">SbcCD cleaves DNA hairpin structures. These structures can inhibit DNA replication and are intermediates in certain DNA recombination reactions. The complex acts as a 3'-&gt;5' double strand exonuclease that can open hairpins. It also has a 5' single-strand endonuclease activity.</text>
</comment>
<keyword evidence="11" id="KW-1185">Reference proteome</keyword>
<keyword evidence="6 7" id="KW-0269">Exonuclease</keyword>
<evidence type="ECO:0000313" key="11">
    <source>
        <dbReference type="Proteomes" id="UP000250086"/>
    </source>
</evidence>
<keyword evidence="5 7" id="KW-0378">Hydrolase</keyword>
<dbReference type="CDD" id="cd00840">
    <property type="entry name" value="MPP_Mre11_N"/>
    <property type="match status" value="1"/>
</dbReference>
<dbReference type="RefSeq" id="WP_113744449.1">
    <property type="nucleotide sequence ID" value="NZ_UAPV01000001.1"/>
</dbReference>
<dbReference type="InterPro" id="IPR026843">
    <property type="entry name" value="SbcD_C"/>
</dbReference>
<evidence type="ECO:0000256" key="6">
    <source>
        <dbReference type="ARBA" id="ARBA00022839"/>
    </source>
</evidence>
<feature type="domain" description="Calcineurin-like phosphoesterase" evidence="8">
    <location>
        <begin position="1"/>
        <end position="241"/>
    </location>
</feature>
<evidence type="ECO:0000313" key="10">
    <source>
        <dbReference type="EMBL" id="SPT70371.1"/>
    </source>
</evidence>
<evidence type="ECO:0000259" key="9">
    <source>
        <dbReference type="Pfam" id="PF12320"/>
    </source>
</evidence>
<gene>
    <name evidence="7 10" type="primary">sbcD</name>
    <name evidence="10" type="ORF">NCTC13093_01786</name>
</gene>
<protein>
    <recommendedName>
        <fullName evidence="3 7">Nuclease SbcCD subunit D</fullName>
    </recommendedName>
</protein>
<dbReference type="AlphaFoldDB" id="A0A2X0WXW0"/>
<comment type="subunit">
    <text evidence="2 7">Heterodimer of SbcC and SbcD.</text>
</comment>
<dbReference type="Pfam" id="PF00149">
    <property type="entry name" value="Metallophos"/>
    <property type="match status" value="1"/>
</dbReference>
<keyword evidence="7" id="KW-0255">Endonuclease</keyword>
<dbReference type="Gene3D" id="3.60.21.10">
    <property type="match status" value="1"/>
</dbReference>
<dbReference type="PANTHER" id="PTHR30337">
    <property type="entry name" value="COMPONENT OF ATP-DEPENDENT DSDNA EXONUCLEASE"/>
    <property type="match status" value="1"/>
</dbReference>
<reference evidence="10 11" key="1">
    <citation type="submission" date="2018-06" db="EMBL/GenBank/DDBJ databases">
        <authorList>
            <consortium name="Pathogen Informatics"/>
            <person name="Doyle S."/>
        </authorList>
    </citation>
    <scope>NUCLEOTIDE SEQUENCE [LARGE SCALE GENOMIC DNA]</scope>
    <source>
        <strain evidence="10 11">NCTC13093</strain>
    </source>
</reference>
<evidence type="ECO:0000259" key="8">
    <source>
        <dbReference type="Pfam" id="PF00149"/>
    </source>
</evidence>
<dbReference type="EMBL" id="UAPV01000001">
    <property type="protein sequence ID" value="SPT70371.1"/>
    <property type="molecule type" value="Genomic_DNA"/>
</dbReference>
<proteinExistence type="inferred from homology"/>
<dbReference type="InterPro" id="IPR050535">
    <property type="entry name" value="DNA_Repair-Maintenance_Comp"/>
</dbReference>
<comment type="similarity">
    <text evidence="1 7">Belongs to the SbcD family.</text>
</comment>
<dbReference type="GO" id="GO:0004519">
    <property type="term" value="F:endonuclease activity"/>
    <property type="evidence" value="ECO:0007669"/>
    <property type="project" value="UniProtKB-KW"/>
</dbReference>
<sequence>MKILHTSDLHLGKSLYGKNRGDEFAYILDTLLDTVEKEHVDVLLIAGDIFDTTMPPNDAQNLYYNFIYKLSLSSLKHTVIIAGNHDSPSFLDAPRILLENFKVSVISSADINNIDKEIICIKDNDGSVNLIVCAIPYLRERDLNDTIVSYDSDDREKSYRDSVKAHIKAVTDKAFAKAHELEAKSGIKVPVVAMAHLFCSGGITLSDDGVRDLFVGNLGHIEASVFDQNLAYVALGHLHVPQMVSGHELAYYSGSPLAMGFSEHEDKHFNLCTIDDNTISVSFIDIKPPKKLEQIKGNLNEIEQSLLDLSKGGESILCEIILSGSDEALSIKKSLEAIIDKSLIEILRIKDMRDNEVRMIADKKGELLDSLDELSVFKRLLAMQGINDEKDKEELIATYTQLRRAMSEEIV</sequence>
<evidence type="ECO:0000256" key="7">
    <source>
        <dbReference type="RuleBase" id="RU363069"/>
    </source>
</evidence>
<keyword evidence="7" id="KW-0235">DNA replication</keyword>
<keyword evidence="4 7" id="KW-0540">Nuclease</keyword>
<evidence type="ECO:0000256" key="4">
    <source>
        <dbReference type="ARBA" id="ARBA00022722"/>
    </source>
</evidence>
<dbReference type="GO" id="GO:0006310">
    <property type="term" value="P:DNA recombination"/>
    <property type="evidence" value="ECO:0007669"/>
    <property type="project" value="UniProtKB-KW"/>
</dbReference>
<dbReference type="PANTHER" id="PTHR30337:SF0">
    <property type="entry name" value="NUCLEASE SBCCD SUBUNIT D"/>
    <property type="match status" value="1"/>
</dbReference>
<evidence type="ECO:0000256" key="5">
    <source>
        <dbReference type="ARBA" id="ARBA00022801"/>
    </source>
</evidence>
<name>A0A2X0WXW0_9GAMM</name>
<dbReference type="InterPro" id="IPR029052">
    <property type="entry name" value="Metallo-depent_PP-like"/>
</dbReference>
<feature type="domain" description="Nuclease SbcCD subunit D C-terminal" evidence="9">
    <location>
        <begin position="289"/>
        <end position="383"/>
    </location>
</feature>
<dbReference type="InterPro" id="IPR004593">
    <property type="entry name" value="SbcD"/>
</dbReference>
<organism evidence="10 11">
    <name type="scientific">Anaerobiospirillum thomasii</name>
    <dbReference type="NCBI Taxonomy" id="179995"/>
    <lineage>
        <taxon>Bacteria</taxon>
        <taxon>Pseudomonadati</taxon>
        <taxon>Pseudomonadota</taxon>
        <taxon>Gammaproteobacteria</taxon>
        <taxon>Aeromonadales</taxon>
        <taxon>Succinivibrionaceae</taxon>
        <taxon>Anaerobiospirillum</taxon>
    </lineage>
</organism>
<evidence type="ECO:0000256" key="3">
    <source>
        <dbReference type="ARBA" id="ARBA00013365"/>
    </source>
</evidence>
<dbReference type="GO" id="GO:0008408">
    <property type="term" value="F:3'-5' exonuclease activity"/>
    <property type="evidence" value="ECO:0007669"/>
    <property type="project" value="InterPro"/>
</dbReference>
<accession>A0A2X0WXW0</accession>
<dbReference type="GO" id="GO:0006260">
    <property type="term" value="P:DNA replication"/>
    <property type="evidence" value="ECO:0007669"/>
    <property type="project" value="UniProtKB-KW"/>
</dbReference>
<dbReference type="Gene3D" id="3.30.160.720">
    <property type="match status" value="1"/>
</dbReference>
<evidence type="ECO:0000256" key="2">
    <source>
        <dbReference type="ARBA" id="ARBA00011322"/>
    </source>
</evidence>
<dbReference type="Proteomes" id="UP000250086">
    <property type="component" value="Unassembled WGS sequence"/>
</dbReference>
<dbReference type="Pfam" id="PF12320">
    <property type="entry name" value="SbcD_C"/>
    <property type="match status" value="1"/>
</dbReference>
<dbReference type="InterPro" id="IPR041796">
    <property type="entry name" value="Mre11_N"/>
</dbReference>
<dbReference type="SUPFAM" id="SSF56300">
    <property type="entry name" value="Metallo-dependent phosphatases"/>
    <property type="match status" value="1"/>
</dbReference>